<dbReference type="PANTHER" id="PTHR12305:SF94">
    <property type="entry name" value="PHOSPHATIDYLINOSITOL-3,4,5-TRISPHOSPHATE 3-PHOSPHATASE"/>
    <property type="match status" value="1"/>
</dbReference>
<dbReference type="InterPro" id="IPR000387">
    <property type="entry name" value="Tyr_Pase_dom"/>
</dbReference>
<dbReference type="EMBL" id="VXAS01016716">
    <property type="protein sequence ID" value="NXL22534.1"/>
    <property type="molecule type" value="Genomic_DNA"/>
</dbReference>
<feature type="domain" description="Tyrosine specific protein phosphatases" evidence="3">
    <location>
        <begin position="132"/>
        <end position="203"/>
    </location>
</feature>
<dbReference type="FunFam" id="3.90.190.10:FF:000255">
    <property type="entry name" value="putative tyrosine-protein phosphatase auxilin"/>
    <property type="match status" value="1"/>
</dbReference>
<organism evidence="6 7">
    <name type="scientific">Setophaga kirtlandii</name>
    <name type="common">Kirtland's warbler</name>
    <name type="synonym">Dendroica kirtlandii</name>
    <dbReference type="NCBI Taxonomy" id="298831"/>
    <lineage>
        <taxon>Eukaryota</taxon>
        <taxon>Metazoa</taxon>
        <taxon>Chordata</taxon>
        <taxon>Craniata</taxon>
        <taxon>Vertebrata</taxon>
        <taxon>Euteleostomi</taxon>
        <taxon>Archelosauria</taxon>
        <taxon>Archosauria</taxon>
        <taxon>Dinosauria</taxon>
        <taxon>Saurischia</taxon>
        <taxon>Theropoda</taxon>
        <taxon>Coelurosauria</taxon>
        <taxon>Aves</taxon>
        <taxon>Neognathae</taxon>
        <taxon>Neoaves</taxon>
        <taxon>Telluraves</taxon>
        <taxon>Australaves</taxon>
        <taxon>Passeriformes</taxon>
        <taxon>Passeroidea</taxon>
        <taxon>Parulidae</taxon>
        <taxon>Setophaga</taxon>
    </lineage>
</organism>
<feature type="compositionally biased region" description="Basic and acidic residues" evidence="2">
    <location>
        <begin position="423"/>
        <end position="445"/>
    </location>
</feature>
<feature type="domain" description="Phosphatase tensin-type" evidence="4">
    <location>
        <begin position="48"/>
        <end position="215"/>
    </location>
</feature>
<dbReference type="InterPro" id="IPR014020">
    <property type="entry name" value="Tensin_C2-dom"/>
</dbReference>
<dbReference type="SUPFAM" id="SSF49562">
    <property type="entry name" value="C2 domain (Calcium/lipid-binding domain, CaLB)"/>
    <property type="match status" value="1"/>
</dbReference>
<comment type="caution">
    <text evidence="6">The sequence shown here is derived from an EMBL/GenBank/DDBJ whole genome shotgun (WGS) entry which is preliminary data.</text>
</comment>
<dbReference type="FunFam" id="2.60.40.1110:FF:000001">
    <property type="entry name" value="cyclin-G-associated kinase isoform X2"/>
    <property type="match status" value="1"/>
</dbReference>
<evidence type="ECO:0000313" key="7">
    <source>
        <dbReference type="Proteomes" id="UP000550059"/>
    </source>
</evidence>
<sequence length="692" mass="74346">GASSPDMESSYGGGLLDMVKGGAGRLFSNLKDNLKDTLKDTSSKVMQSVASYTKGELDISYITSRIIVMSFPAEGVELGFRNHIEDVRTFLDSRHPDHYTVFNLSPKYYRSAKFHNRVSECSWPVRQAPSLHNLYAVCKNMHNWLQQNPKNVCVIHCMDGRAASAVLVSAMFCFCHLFSHPGPAVQLLNTKRPGIVLWPSHRRYSTLAQHSELHPPAQSHPKTWQVALENPFPVPAAPLEKQQCQCRLCASCIHRETALPVQALEYRVQEGKVLIPLGATVHGDVVVSVYHMRSTIGGRLQAKMTNTQIFQIQFHTGFIALGTTTLKFTKPELDACDSPDKYPQLFHVILDIEIQSADRQTELTPPWENFTTKDINPSILFSSHQEHQDTLALAGRGATDSPQDNIRNVGQSAFFSSLSWQDQKSDKSSSHPTSEDRAALVHEESEQSDDELLSLSSQHSNASGDKPHGTPKHSKKQQEPPAAPPPEDVDLLGLDGSPMSKSFPSQPSAAPSNSDLLNDLFGVGGPSSPSPAGAAGAAAEEVFHVGAPGSVQSTPRRSAASASPSPSPRVGEATAFDPFGSSPKQTGPDLLGSFLGSSAVPGDPFLQATRSPSPTVHSDPFHMASSTPTVSIQPDVSSGWDWPNKAGGLGMGSKSAATSPTGSLHSTPTHQAKPQTLDPFADLGSLGASLAG</sequence>
<feature type="compositionally biased region" description="Polar residues" evidence="2">
    <location>
        <begin position="624"/>
        <end position="636"/>
    </location>
</feature>
<evidence type="ECO:0000259" key="3">
    <source>
        <dbReference type="PROSITE" id="PS50056"/>
    </source>
</evidence>
<dbReference type="InterPro" id="IPR035892">
    <property type="entry name" value="C2_domain_sf"/>
</dbReference>
<dbReference type="PANTHER" id="PTHR12305">
    <property type="entry name" value="PHOSPHATASE WITH HOMOLOGY TO TENSIN"/>
    <property type="match status" value="1"/>
</dbReference>
<keyword evidence="6" id="KW-0808">Transferase</keyword>
<dbReference type="GO" id="GO:0016301">
    <property type="term" value="F:kinase activity"/>
    <property type="evidence" value="ECO:0007669"/>
    <property type="project" value="UniProtKB-KW"/>
</dbReference>
<keyword evidence="6" id="KW-0418">Kinase</keyword>
<feature type="region of interest" description="Disordered" evidence="2">
    <location>
        <begin position="420"/>
        <end position="692"/>
    </location>
</feature>
<dbReference type="PROSITE" id="PS50056">
    <property type="entry name" value="TYR_PHOSPHATASE_2"/>
    <property type="match status" value="1"/>
</dbReference>
<evidence type="ECO:0000256" key="1">
    <source>
        <dbReference type="ARBA" id="ARBA00022801"/>
    </source>
</evidence>
<feature type="compositionally biased region" description="Polar residues" evidence="2">
    <location>
        <begin position="655"/>
        <end position="674"/>
    </location>
</feature>
<dbReference type="PROSITE" id="PS51182">
    <property type="entry name" value="C2_TENSIN"/>
    <property type="match status" value="1"/>
</dbReference>
<dbReference type="SMART" id="SM01326">
    <property type="entry name" value="PTEN_C2"/>
    <property type="match status" value="1"/>
</dbReference>
<feature type="domain" description="C2 tensin-type" evidence="5">
    <location>
        <begin position="219"/>
        <end position="355"/>
    </location>
</feature>
<evidence type="ECO:0000256" key="2">
    <source>
        <dbReference type="SAM" id="MobiDB-lite"/>
    </source>
</evidence>
<feature type="non-terminal residue" evidence="6">
    <location>
        <position position="1"/>
    </location>
</feature>
<feature type="compositionally biased region" description="Low complexity" evidence="2">
    <location>
        <begin position="555"/>
        <end position="564"/>
    </location>
</feature>
<feature type="compositionally biased region" description="Low complexity" evidence="2">
    <location>
        <begin position="526"/>
        <end position="539"/>
    </location>
</feature>
<dbReference type="SUPFAM" id="SSF52799">
    <property type="entry name" value="(Phosphotyrosine protein) phosphatases II"/>
    <property type="match status" value="1"/>
</dbReference>
<keyword evidence="7" id="KW-1185">Reference proteome</keyword>
<feature type="compositionally biased region" description="Polar residues" evidence="2">
    <location>
        <begin position="499"/>
        <end position="516"/>
    </location>
</feature>
<dbReference type="InterPro" id="IPR029023">
    <property type="entry name" value="Tensin_phosphatase"/>
</dbReference>
<feature type="non-terminal residue" evidence="6">
    <location>
        <position position="692"/>
    </location>
</feature>
<accession>A0A7L0QVL0</accession>
<evidence type="ECO:0000259" key="5">
    <source>
        <dbReference type="PROSITE" id="PS51182"/>
    </source>
</evidence>
<dbReference type="Gene3D" id="2.60.40.1110">
    <property type="match status" value="1"/>
</dbReference>
<dbReference type="Gene3D" id="3.90.190.10">
    <property type="entry name" value="Protein tyrosine phosphatase superfamily"/>
    <property type="match status" value="1"/>
</dbReference>
<dbReference type="InterPro" id="IPR029021">
    <property type="entry name" value="Prot-tyrosine_phosphatase-like"/>
</dbReference>
<evidence type="ECO:0000313" key="6">
    <source>
        <dbReference type="EMBL" id="NXL22534.1"/>
    </source>
</evidence>
<keyword evidence="1" id="KW-0378">Hydrolase</keyword>
<dbReference type="Proteomes" id="UP000550059">
    <property type="component" value="Unassembled WGS sequence"/>
</dbReference>
<dbReference type="PROSITE" id="PS51181">
    <property type="entry name" value="PPASE_TENSIN"/>
    <property type="match status" value="1"/>
</dbReference>
<dbReference type="AlphaFoldDB" id="A0A7L0QVL0"/>
<dbReference type="CDD" id="cd14563">
    <property type="entry name" value="PTP_auxilin_N"/>
    <property type="match status" value="1"/>
</dbReference>
<dbReference type="GO" id="GO:0016314">
    <property type="term" value="F:phosphatidylinositol-3,4,5-trisphosphate 3-phosphatase activity"/>
    <property type="evidence" value="ECO:0007669"/>
    <property type="project" value="TreeGrafter"/>
</dbReference>
<dbReference type="InterPro" id="IPR051281">
    <property type="entry name" value="Dual-spec_lipid-protein_phosph"/>
</dbReference>
<gene>
    <name evidence="6" type="primary">Gak_1</name>
    <name evidence="6" type="ORF">SETKIR_R02794</name>
</gene>
<proteinExistence type="predicted"/>
<name>A0A7L0QVL0_SETKR</name>
<dbReference type="GO" id="GO:0005829">
    <property type="term" value="C:cytosol"/>
    <property type="evidence" value="ECO:0007669"/>
    <property type="project" value="TreeGrafter"/>
</dbReference>
<evidence type="ECO:0000259" key="4">
    <source>
        <dbReference type="PROSITE" id="PS51181"/>
    </source>
</evidence>
<reference evidence="6 7" key="1">
    <citation type="submission" date="2019-09" db="EMBL/GenBank/DDBJ databases">
        <title>Bird 10,000 Genomes (B10K) Project - Family phase.</title>
        <authorList>
            <person name="Zhang G."/>
        </authorList>
    </citation>
    <scope>NUCLEOTIDE SEQUENCE [LARGE SCALE GENOMIC DNA]</scope>
    <source>
        <strain evidence="6">B10K-DU-001-45</strain>
        <tissue evidence="6">Muscle</tissue>
    </source>
</reference>
<dbReference type="Pfam" id="PF10409">
    <property type="entry name" value="PTEN_C2"/>
    <property type="match status" value="1"/>
</dbReference>
<protein>
    <submittedName>
        <fullName evidence="6">GAK kinase</fullName>
    </submittedName>
</protein>